<dbReference type="AlphaFoldDB" id="A0A856MR46"/>
<keyword evidence="2" id="KW-0812">Transmembrane</keyword>
<reference evidence="3 4" key="1">
    <citation type="submission" date="2018-06" db="EMBL/GenBank/DDBJ databases">
        <title>Comparative genomics of Brasilonema spp. strains.</title>
        <authorList>
            <person name="Alvarenga D.O."/>
            <person name="Fiore M.F."/>
            <person name="Varani A.M."/>
        </authorList>
    </citation>
    <scope>NUCLEOTIDE SEQUENCE [LARGE SCALE GENOMIC DNA]</scope>
    <source>
        <strain evidence="3 4">CENA114</strain>
    </source>
</reference>
<evidence type="ECO:0000256" key="2">
    <source>
        <dbReference type="SAM" id="Phobius"/>
    </source>
</evidence>
<organism evidence="3 4">
    <name type="scientific">Brasilonema sennae CENA114</name>
    <dbReference type="NCBI Taxonomy" id="415709"/>
    <lineage>
        <taxon>Bacteria</taxon>
        <taxon>Bacillati</taxon>
        <taxon>Cyanobacteriota</taxon>
        <taxon>Cyanophyceae</taxon>
        <taxon>Nostocales</taxon>
        <taxon>Scytonemataceae</taxon>
        <taxon>Brasilonema</taxon>
        <taxon>Bromeliae group (in: Brasilonema)</taxon>
    </lineage>
</organism>
<dbReference type="InterPro" id="IPR049868">
    <property type="entry name" value="V_Cas12k"/>
</dbReference>
<name>A0A856MR46_9CYAN</name>
<accession>A0A856MR46</accession>
<dbReference type="Proteomes" id="UP000503129">
    <property type="component" value="Chromosome"/>
</dbReference>
<dbReference type="EMBL" id="CP030118">
    <property type="protein sequence ID" value="QDL12081.1"/>
    <property type="molecule type" value="Genomic_DNA"/>
</dbReference>
<keyword evidence="2" id="KW-0472">Membrane</keyword>
<dbReference type="KEGG" id="bsen:DP114_03335"/>
<keyword evidence="2" id="KW-1133">Transmembrane helix</keyword>
<evidence type="ECO:0000313" key="3">
    <source>
        <dbReference type="EMBL" id="QDL12081.1"/>
    </source>
</evidence>
<evidence type="ECO:0000256" key="1">
    <source>
        <dbReference type="SAM" id="MobiDB-lite"/>
    </source>
</evidence>
<sequence>MSQITIQCRLVASESTRQQLWKLMAEKNTPLINELLLNVPQHQDFETWRQKGKHPTGIVKELCQPLKTDPRFISQPARFYASAIATVNYIYFSWLALMKRLQYKLEGKTRWLEMLRSDEQLVEASGVTLDSLRIKANEILAQLSPQSALVEAKEKKGNTVKKTRKSQNSDNNRSLSATLFQAYRDTEDILTRCAISYLLKNGCKVSDKEEDPEKFAQRHRKIEIQIERLREQLEARIPKGRDLTDTKWLDTLFVATHQVPNNQAQFISWQDSLLRQSSSVPFPIAYETNEDMTWFKNHQGRICVKFNGLSEHTFEVYCDQRYLHWFQRFLEDQQIKHESKNQHSSSLFTLRSGRITWFQEEGKRVRGSAAAAVPWNIHRLSLYCCVDTRLWTDEGTGLVRQEKAEEIAKTITKTKEKGDLNEKQLAHIKRKNSTLARISNPFPRPSKPLHKGQSHVLVGVSLGLEKPATVAVVDATTGKVLIYRSIKQLLGNNYKLLNRQQKQKHSLSHKRQIAQTLAAPNQFGESELGQYVDRLLASEIVAIAQTYSAGSIVLPKLSDMREQVQSEIQAKAEQKSDLIEVQQKYAKEYRVSVHQWSYGRLISSVQSQAAKAGIVIESAIQPIRGSPHQKAKELVIAAYHSRQKT</sequence>
<protein>
    <submittedName>
        <fullName evidence="3">Uncharacterized protein</fullName>
    </submittedName>
</protein>
<feature type="transmembrane region" description="Helical" evidence="2">
    <location>
        <begin position="79"/>
        <end position="98"/>
    </location>
</feature>
<keyword evidence="4" id="KW-1185">Reference proteome</keyword>
<feature type="region of interest" description="Disordered" evidence="1">
    <location>
        <begin position="152"/>
        <end position="172"/>
    </location>
</feature>
<evidence type="ECO:0000313" key="4">
    <source>
        <dbReference type="Proteomes" id="UP000503129"/>
    </source>
</evidence>
<dbReference type="RefSeq" id="WP_169266289.1">
    <property type="nucleotide sequence ID" value="NZ_CAWOXK010000001.1"/>
</dbReference>
<gene>
    <name evidence="3" type="ORF">DP114_03335</name>
</gene>
<proteinExistence type="predicted"/>
<dbReference type="NCBIfam" id="NF038191">
    <property type="entry name" value="V_Cas12k"/>
    <property type="match status" value="1"/>
</dbReference>